<sequence>WRAGARRCSSASPAARRTRSSTSTSRSSAPSSWAGTSRS</sequence>
<evidence type="ECO:0000256" key="1">
    <source>
        <dbReference type="SAM" id="MobiDB-lite"/>
    </source>
</evidence>
<dbReference type="EMBL" id="CADCVT010000344">
    <property type="protein sequence ID" value="CAA9524256.1"/>
    <property type="molecule type" value="Genomic_DNA"/>
</dbReference>
<dbReference type="AlphaFoldDB" id="A0A6J4THV2"/>
<feature type="non-terminal residue" evidence="2">
    <location>
        <position position="39"/>
    </location>
</feature>
<organism evidence="2">
    <name type="scientific">uncultured Solirubrobacteraceae bacterium</name>
    <dbReference type="NCBI Taxonomy" id="1162706"/>
    <lineage>
        <taxon>Bacteria</taxon>
        <taxon>Bacillati</taxon>
        <taxon>Actinomycetota</taxon>
        <taxon>Thermoleophilia</taxon>
        <taxon>Solirubrobacterales</taxon>
        <taxon>Solirubrobacteraceae</taxon>
        <taxon>environmental samples</taxon>
    </lineage>
</organism>
<evidence type="ECO:0000313" key="2">
    <source>
        <dbReference type="EMBL" id="CAA9524256.1"/>
    </source>
</evidence>
<proteinExistence type="predicted"/>
<gene>
    <name evidence="2" type="ORF">AVDCRST_MAG85-3087</name>
</gene>
<feature type="non-terminal residue" evidence="2">
    <location>
        <position position="1"/>
    </location>
</feature>
<name>A0A6J4THV2_9ACTN</name>
<protein>
    <submittedName>
        <fullName evidence="2">Uncharacterized protein</fullName>
    </submittedName>
</protein>
<reference evidence="2" key="1">
    <citation type="submission" date="2020-02" db="EMBL/GenBank/DDBJ databases">
        <authorList>
            <person name="Meier V. D."/>
        </authorList>
    </citation>
    <scope>NUCLEOTIDE SEQUENCE</scope>
    <source>
        <strain evidence="2">AVDCRST_MAG85</strain>
    </source>
</reference>
<accession>A0A6J4THV2</accession>
<feature type="region of interest" description="Disordered" evidence="1">
    <location>
        <begin position="1"/>
        <end position="39"/>
    </location>
</feature>